<accession>A0A7X1B4L3</accession>
<evidence type="ECO:0000313" key="4">
    <source>
        <dbReference type="EMBL" id="MBC2604408.1"/>
    </source>
</evidence>
<comment type="caution">
    <text evidence="4">The sequence shown here is derived from an EMBL/GenBank/DDBJ whole genome shotgun (WGS) entry which is preliminary data.</text>
</comment>
<organism evidence="4 5">
    <name type="scientific">Puniceicoccus vermicola</name>
    <dbReference type="NCBI Taxonomy" id="388746"/>
    <lineage>
        <taxon>Bacteria</taxon>
        <taxon>Pseudomonadati</taxon>
        <taxon>Verrucomicrobiota</taxon>
        <taxon>Opitutia</taxon>
        <taxon>Puniceicoccales</taxon>
        <taxon>Puniceicoccaceae</taxon>
        <taxon>Puniceicoccus</taxon>
    </lineage>
</organism>
<dbReference type="GO" id="GO:0016788">
    <property type="term" value="F:hydrolase activity, acting on ester bonds"/>
    <property type="evidence" value="ECO:0007669"/>
    <property type="project" value="UniProtKB-ARBA"/>
</dbReference>
<dbReference type="SUPFAM" id="SSF52266">
    <property type="entry name" value="SGNH hydrolase"/>
    <property type="match status" value="1"/>
</dbReference>
<dbReference type="EMBL" id="JACHVA010000143">
    <property type="protein sequence ID" value="MBC2604408.1"/>
    <property type="molecule type" value="Genomic_DNA"/>
</dbReference>
<dbReference type="Gene3D" id="2.160.20.10">
    <property type="entry name" value="Single-stranded right-handed beta-helix, Pectin lyase-like"/>
    <property type="match status" value="2"/>
</dbReference>
<dbReference type="InterPro" id="IPR012334">
    <property type="entry name" value="Pectin_lyas_fold"/>
</dbReference>
<feature type="domain" description="Sialate O-acetylesterase" evidence="3">
    <location>
        <begin position="41"/>
        <end position="269"/>
    </location>
</feature>
<evidence type="ECO:0000256" key="1">
    <source>
        <dbReference type="ARBA" id="ARBA00022801"/>
    </source>
</evidence>
<protein>
    <submittedName>
        <fullName evidence="4">Right-handed parallel beta-helix repeat-containing protein</fullName>
    </submittedName>
</protein>
<keyword evidence="5" id="KW-1185">Reference proteome</keyword>
<dbReference type="InterPro" id="IPR052940">
    <property type="entry name" value="Carb_Esterase_6"/>
</dbReference>
<dbReference type="InterPro" id="IPR011050">
    <property type="entry name" value="Pectin_lyase_fold/virulence"/>
</dbReference>
<dbReference type="PANTHER" id="PTHR31988">
    <property type="entry name" value="ESTERASE, PUTATIVE (DUF303)-RELATED"/>
    <property type="match status" value="1"/>
</dbReference>
<dbReference type="AlphaFoldDB" id="A0A7X1B4L3"/>
<feature type="chain" id="PRO_5031214836" evidence="2">
    <location>
        <begin position="27"/>
        <end position="1101"/>
    </location>
</feature>
<keyword evidence="1" id="KW-0378">Hydrolase</keyword>
<sequence>MPIPKFLSLGASLLCLAISFSTGLGYAVADVSESLPSKDKFHLFLLAGQSNMAGRGKVAPEDKIPNPRILMLSENGEWVPAVDPIHFDKSIAGVGPGRSFAEAIADEQEDVVIGLIPAACGGSSITKWVPGGYHEQTKSYPYDDAVSRTKRAMQDGTLKGILWHQGEADVSGKRAANYEKNLNVLMNRFRTEFSDPNLPILVGQLGQFPTRPWNADTFQVDRALRDFAMETDYAGFVSSDGLTCKPDNTHFDAKSQREFGRRLAEAYLKLISEAHSSSGPGSPRFESGFEEALDGWVIDESEPMSSIRSEAAHNGDWGLRVEDSSTEEGSSVATPRLPAEPGQIFRFRFLARRIDGKGVGGYLLFYDREGHRIDSPDGRENLVSVNSRTWRDYSVVAVAPDGAVEVEGWLHSYRRDTSTTDFDTLRLEVYSPDMTPPWTPSYKLDPNDTLLTDADVPGPDGFVYPDWRMAGVSGGIPQLPIIVGVDRFEGHEGDDIATLLNDAVAEVADSGGGVVELPPGEFLLNRPVVIYDSGVVIRGAGQERTRLVFQDYIPYGEIRSRIWSPDKIIGPNGFFEIQANPKNLVELRVSHGSSIVDARSRKDHWGNRFFLRCRGKDLLGKLGPGTHTLKATIGYANGDTFSDSFSVTVSEDPQPGDRWLDQHAAIMVLGGGPVSSVMPLLETAERGSRQLKLASGYGLKSGDRLYIEAPATPRWNEITGNVSPWGTFRSNQLEVVSVDGDTVTVSQALRIDFPVEDGSFVCRIRTAEGVGIEDLTIEQKVFTQELVGPRIPETLWYPIEDLWTDGVTFCYAWNSWVSSVKIVNAGRNPLYFTRSKFCEVQNVEVFDSLFKGGGGTGYVGFERSYDCLMEDVFTRGMRHAPDLQWGSAGNVIRDSHFVGSDAQWHAGWTHENLFENNRIEQRESDLGQGTYGHGFFASGPSSTSHGPQGPRNVVYYNDVIAPKSGVTMLGGNEAWIIVYNRFVVGGKRGIYVKEKSFDHIIADNVFALPNGQNPAILVGAANCTGIEILDNRFYGPITEVASFAQGIGEFLRLENNRIFPLPSDREFEVPRPEPRIRSIFEWQRQQARMSAENDARKVSEE</sequence>
<dbReference type="Pfam" id="PF03629">
    <property type="entry name" value="SASA"/>
    <property type="match status" value="1"/>
</dbReference>
<gene>
    <name evidence="4" type="ORF">H5P30_21720</name>
</gene>
<dbReference type="Proteomes" id="UP000525652">
    <property type="component" value="Unassembled WGS sequence"/>
</dbReference>
<name>A0A7X1B4L3_9BACT</name>
<proteinExistence type="predicted"/>
<evidence type="ECO:0000313" key="5">
    <source>
        <dbReference type="Proteomes" id="UP000525652"/>
    </source>
</evidence>
<dbReference type="Gene3D" id="3.40.50.1110">
    <property type="entry name" value="SGNH hydrolase"/>
    <property type="match status" value="1"/>
</dbReference>
<evidence type="ECO:0000256" key="2">
    <source>
        <dbReference type="SAM" id="SignalP"/>
    </source>
</evidence>
<dbReference type="RefSeq" id="WP_185695018.1">
    <property type="nucleotide sequence ID" value="NZ_JACHVA010000143.1"/>
</dbReference>
<dbReference type="InterPro" id="IPR036514">
    <property type="entry name" value="SGNH_hydro_sf"/>
</dbReference>
<reference evidence="4 5" key="1">
    <citation type="submission" date="2020-07" db="EMBL/GenBank/DDBJ databases">
        <authorList>
            <person name="Feng X."/>
        </authorList>
    </citation>
    <scope>NUCLEOTIDE SEQUENCE [LARGE SCALE GENOMIC DNA]</scope>
    <source>
        <strain evidence="4 5">JCM14086</strain>
    </source>
</reference>
<dbReference type="SUPFAM" id="SSF51126">
    <property type="entry name" value="Pectin lyase-like"/>
    <property type="match status" value="1"/>
</dbReference>
<dbReference type="PANTHER" id="PTHR31988:SF19">
    <property type="entry name" value="9-O-ACETYL-N-ACETYLNEURAMINIC ACID DEACETYLASE-RELATED"/>
    <property type="match status" value="1"/>
</dbReference>
<feature type="signal peptide" evidence="2">
    <location>
        <begin position="1"/>
        <end position="26"/>
    </location>
</feature>
<keyword evidence="2" id="KW-0732">Signal</keyword>
<dbReference type="Gene3D" id="2.60.120.260">
    <property type="entry name" value="Galactose-binding domain-like"/>
    <property type="match status" value="1"/>
</dbReference>
<evidence type="ECO:0000259" key="3">
    <source>
        <dbReference type="Pfam" id="PF03629"/>
    </source>
</evidence>
<dbReference type="InterPro" id="IPR005181">
    <property type="entry name" value="SASA"/>
</dbReference>